<keyword evidence="2" id="KW-1185">Reference proteome</keyword>
<reference evidence="1" key="2">
    <citation type="submission" date="2025-09" db="UniProtKB">
        <authorList>
            <consortium name="Ensembl"/>
        </authorList>
    </citation>
    <scope>IDENTIFICATION</scope>
</reference>
<organism evidence="1 2">
    <name type="scientific">Cyanoderma ruficeps</name>
    <name type="common">rufous-capped babbler</name>
    <dbReference type="NCBI Taxonomy" id="181631"/>
    <lineage>
        <taxon>Eukaryota</taxon>
        <taxon>Metazoa</taxon>
        <taxon>Chordata</taxon>
        <taxon>Craniata</taxon>
        <taxon>Vertebrata</taxon>
        <taxon>Euteleostomi</taxon>
        <taxon>Archelosauria</taxon>
        <taxon>Archosauria</taxon>
        <taxon>Dinosauria</taxon>
        <taxon>Saurischia</taxon>
        <taxon>Theropoda</taxon>
        <taxon>Coelurosauria</taxon>
        <taxon>Aves</taxon>
        <taxon>Neognathae</taxon>
        <taxon>Neoaves</taxon>
        <taxon>Telluraves</taxon>
        <taxon>Australaves</taxon>
        <taxon>Passeriformes</taxon>
        <taxon>Sylvioidea</taxon>
        <taxon>Timaliidae</taxon>
        <taxon>Cyanoderma</taxon>
    </lineage>
</organism>
<proteinExistence type="predicted"/>
<reference evidence="1" key="1">
    <citation type="submission" date="2025-08" db="UniProtKB">
        <authorList>
            <consortium name="Ensembl"/>
        </authorList>
    </citation>
    <scope>IDENTIFICATION</scope>
</reference>
<sequence>MGQVGNGFLMEKSSSCAVCCCLFQAFPLEHSHVAQGGCSCPLQLWLGSASLHSLHSLAFPGPGSLEHEGTAWIPEPGICGTCGNSPAFPGSLECEGTARHSRDLWNTREHPAFPGSLECEGTARHSRDLWNMREQLHLMARDSRSICGHHVMIRCHFRDRREATPVLWRLEFKTKSPHTCILTPFRHLIRSWFVSHRDSRSC</sequence>
<evidence type="ECO:0000313" key="2">
    <source>
        <dbReference type="Proteomes" id="UP000694396"/>
    </source>
</evidence>
<dbReference type="Proteomes" id="UP000694396">
    <property type="component" value="Unplaced"/>
</dbReference>
<dbReference type="Ensembl" id="ENSCRFT00000002432.1">
    <property type="protein sequence ID" value="ENSCRFP00000002325.1"/>
    <property type="gene ID" value="ENSCRFG00000001914.1"/>
</dbReference>
<accession>A0A8C3NSP4</accession>
<name>A0A8C3NSP4_9PASS</name>
<dbReference type="AlphaFoldDB" id="A0A8C3NSP4"/>
<protein>
    <submittedName>
        <fullName evidence="1">Uncharacterized protein</fullName>
    </submittedName>
</protein>
<evidence type="ECO:0000313" key="1">
    <source>
        <dbReference type="Ensembl" id="ENSCRFP00000002325.1"/>
    </source>
</evidence>